<gene>
    <name evidence="1" type="ORF">GO495_11330</name>
</gene>
<reference evidence="1 2" key="1">
    <citation type="submission" date="2019-12" db="EMBL/GenBank/DDBJ databases">
        <title>The draft genomic sequence of strain Chitinophaga oryziterrae JCM 16595.</title>
        <authorList>
            <person name="Zhang X."/>
        </authorList>
    </citation>
    <scope>NUCLEOTIDE SEQUENCE [LARGE SCALE GENOMIC DNA]</scope>
    <source>
        <strain evidence="1 2">JCM 16595</strain>
    </source>
</reference>
<dbReference type="EMBL" id="WRXO01000002">
    <property type="protein sequence ID" value="MVT41176.1"/>
    <property type="molecule type" value="Genomic_DNA"/>
</dbReference>
<accession>A0A6N8JA35</accession>
<protein>
    <submittedName>
        <fullName evidence="1">Uncharacterized protein</fullName>
    </submittedName>
</protein>
<evidence type="ECO:0000313" key="2">
    <source>
        <dbReference type="Proteomes" id="UP000468388"/>
    </source>
</evidence>
<dbReference type="Proteomes" id="UP000468388">
    <property type="component" value="Unassembled WGS sequence"/>
</dbReference>
<evidence type="ECO:0000313" key="1">
    <source>
        <dbReference type="EMBL" id="MVT41176.1"/>
    </source>
</evidence>
<dbReference type="RefSeq" id="WP_157299785.1">
    <property type="nucleotide sequence ID" value="NZ_BAAAZB010000007.1"/>
</dbReference>
<name>A0A6N8JA35_9BACT</name>
<keyword evidence="2" id="KW-1185">Reference proteome</keyword>
<organism evidence="1 2">
    <name type="scientific">Chitinophaga oryziterrae</name>
    <dbReference type="NCBI Taxonomy" id="1031224"/>
    <lineage>
        <taxon>Bacteria</taxon>
        <taxon>Pseudomonadati</taxon>
        <taxon>Bacteroidota</taxon>
        <taxon>Chitinophagia</taxon>
        <taxon>Chitinophagales</taxon>
        <taxon>Chitinophagaceae</taxon>
        <taxon>Chitinophaga</taxon>
    </lineage>
</organism>
<dbReference type="AlphaFoldDB" id="A0A6N8JA35"/>
<sequence length="48" mass="5255">MDDKGQALTGMSVQIEGASKEAADDSFHIAVPYNDAVLVFVQMRTIRK</sequence>
<proteinExistence type="predicted"/>
<comment type="caution">
    <text evidence="1">The sequence shown here is derived from an EMBL/GenBank/DDBJ whole genome shotgun (WGS) entry which is preliminary data.</text>
</comment>